<organism evidence="3 4">
    <name type="scientific">Brevundimonas faecalis</name>
    <dbReference type="NCBI Taxonomy" id="947378"/>
    <lineage>
        <taxon>Bacteria</taxon>
        <taxon>Pseudomonadati</taxon>
        <taxon>Pseudomonadota</taxon>
        <taxon>Alphaproteobacteria</taxon>
        <taxon>Caulobacterales</taxon>
        <taxon>Caulobacteraceae</taxon>
        <taxon>Brevundimonas</taxon>
    </lineage>
</organism>
<feature type="domain" description="FAD dependent oxidoreductase" evidence="2">
    <location>
        <begin position="7"/>
        <end position="394"/>
    </location>
</feature>
<proteinExistence type="predicted"/>
<dbReference type="PANTHER" id="PTHR13847:SF289">
    <property type="entry name" value="GLYCINE OXIDASE"/>
    <property type="match status" value="1"/>
</dbReference>
<dbReference type="Pfam" id="PF01266">
    <property type="entry name" value="DAO"/>
    <property type="match status" value="1"/>
</dbReference>
<dbReference type="EMBL" id="JBEPTF010000001">
    <property type="protein sequence ID" value="MET4683557.1"/>
    <property type="molecule type" value="Genomic_DNA"/>
</dbReference>
<sequence>MKVAQRWTVVGGGLVGTAVALRLQAAGFEVVLIDRGDPRRGASFGNIGHIAAEQCEPMPSPAALQSAFGRLFAFGGPLDFRVQDIGLWAPWALRFLAASRRAANTAGAAVLAHLLNDPLGAWSRMLELAQAPADLVRPIGHAVVWSTPEAARRGLEAWRGARTGSARFRPMEVEELAAYDSVLRARPAGGIRFTGTGQVSEPQALRGALLAALTERGGTVVSNEAVAIRPAADGAEIRLADGGVVDSDRVVVAAGAWSASLLAPLGVRAPLVGERGYSIQFAEHDWPLDLPLTVFEDRSIVIARFSSGLRASSHVEFGNPSAPPDARKWRHIERHLGALGVGVSSVPDRWCGPRPTLADYLPAIGRLKSAPAVYYAFGHQHLGLTLAATTSELMETLALGEVAPAWLDALAIERFNG</sequence>
<dbReference type="Proteomes" id="UP001549313">
    <property type="component" value="Unassembled WGS sequence"/>
</dbReference>
<evidence type="ECO:0000313" key="3">
    <source>
        <dbReference type="EMBL" id="MET4683557.1"/>
    </source>
</evidence>
<dbReference type="RefSeq" id="WP_354088475.1">
    <property type="nucleotide sequence ID" value="NZ_JBEPTF010000001.1"/>
</dbReference>
<evidence type="ECO:0000259" key="2">
    <source>
        <dbReference type="Pfam" id="PF01266"/>
    </source>
</evidence>
<reference evidence="3 4" key="1">
    <citation type="submission" date="2024-06" db="EMBL/GenBank/DDBJ databases">
        <title>Sorghum-associated microbial communities from plants grown in Nebraska, USA.</title>
        <authorList>
            <person name="Schachtman D."/>
        </authorList>
    </citation>
    <scope>NUCLEOTIDE SEQUENCE [LARGE SCALE GENOMIC DNA]</scope>
    <source>
        <strain evidence="3 4">2814</strain>
    </source>
</reference>
<evidence type="ECO:0000313" key="4">
    <source>
        <dbReference type="Proteomes" id="UP001549313"/>
    </source>
</evidence>
<dbReference type="EC" id="1.5.99.-" evidence="3"/>
<dbReference type="SUPFAM" id="SSF51905">
    <property type="entry name" value="FAD/NAD(P)-binding domain"/>
    <property type="match status" value="1"/>
</dbReference>
<dbReference type="PANTHER" id="PTHR13847">
    <property type="entry name" value="SARCOSINE DEHYDROGENASE-RELATED"/>
    <property type="match status" value="1"/>
</dbReference>
<dbReference type="InterPro" id="IPR036188">
    <property type="entry name" value="FAD/NAD-bd_sf"/>
</dbReference>
<dbReference type="Gene3D" id="3.30.9.10">
    <property type="entry name" value="D-Amino Acid Oxidase, subunit A, domain 2"/>
    <property type="match status" value="1"/>
</dbReference>
<dbReference type="InterPro" id="IPR006076">
    <property type="entry name" value="FAD-dep_OxRdtase"/>
</dbReference>
<gene>
    <name evidence="3" type="ORF">ABIE19_001466</name>
</gene>
<keyword evidence="4" id="KW-1185">Reference proteome</keyword>
<comment type="caution">
    <text evidence="3">The sequence shown here is derived from an EMBL/GenBank/DDBJ whole genome shotgun (WGS) entry which is preliminary data.</text>
</comment>
<name>A0ABV2RAE9_9CAUL</name>
<dbReference type="Gene3D" id="3.50.50.60">
    <property type="entry name" value="FAD/NAD(P)-binding domain"/>
    <property type="match status" value="2"/>
</dbReference>
<evidence type="ECO:0000256" key="1">
    <source>
        <dbReference type="ARBA" id="ARBA00023002"/>
    </source>
</evidence>
<accession>A0ABV2RAE9</accession>
<protein>
    <submittedName>
        <fullName evidence="3">Glycine/D-amino acid oxidase-like deaminating enzyme</fullName>
        <ecNumber evidence="3">1.5.99.-</ecNumber>
    </submittedName>
</protein>
<dbReference type="GO" id="GO:0016491">
    <property type="term" value="F:oxidoreductase activity"/>
    <property type="evidence" value="ECO:0007669"/>
    <property type="project" value="UniProtKB-KW"/>
</dbReference>
<keyword evidence="1 3" id="KW-0560">Oxidoreductase</keyword>